<proteinExistence type="predicted"/>
<reference evidence="2" key="2">
    <citation type="submission" date="2023-07" db="EMBL/GenBank/DDBJ databases">
        <authorList>
            <person name="Jung D.-H."/>
        </authorList>
    </citation>
    <scope>NUCLEOTIDE SEQUENCE [LARGE SCALE GENOMIC DNA]</scope>
    <source>
        <strain evidence="2">JA-25</strain>
    </source>
</reference>
<dbReference type="EMBL" id="WAEL01000001">
    <property type="protein sequence ID" value="NID09540.1"/>
    <property type="molecule type" value="Genomic_DNA"/>
</dbReference>
<dbReference type="RefSeq" id="WP_166691128.1">
    <property type="nucleotide sequence ID" value="NZ_WAEL01000001.1"/>
</dbReference>
<dbReference type="PROSITE" id="PS51257">
    <property type="entry name" value="PROKAR_LIPOPROTEIN"/>
    <property type="match status" value="1"/>
</dbReference>
<protein>
    <recommendedName>
        <fullName evidence="3">Lipoprotein</fullName>
    </recommendedName>
</protein>
<reference evidence="2" key="1">
    <citation type="submission" date="2019-09" db="EMBL/GenBank/DDBJ databases">
        <authorList>
            <person name="Jung D.-H."/>
        </authorList>
    </citation>
    <scope>NUCLEOTIDE SEQUENCE [LARGE SCALE GENOMIC DNA]</scope>
    <source>
        <strain evidence="2">JA-25</strain>
    </source>
</reference>
<evidence type="ECO:0000313" key="1">
    <source>
        <dbReference type="EMBL" id="NID09540.1"/>
    </source>
</evidence>
<accession>A0ABX0QE97</accession>
<evidence type="ECO:0000313" key="2">
    <source>
        <dbReference type="Proteomes" id="UP000606008"/>
    </source>
</evidence>
<dbReference type="Proteomes" id="UP000606008">
    <property type="component" value="Unassembled WGS sequence"/>
</dbReference>
<evidence type="ECO:0008006" key="3">
    <source>
        <dbReference type="Google" id="ProtNLM"/>
    </source>
</evidence>
<comment type="caution">
    <text evidence="1">The sequence shown here is derived from an EMBL/GenBank/DDBJ whole genome shotgun (WGS) entry which is preliminary data.</text>
</comment>
<keyword evidence="2" id="KW-1185">Reference proteome</keyword>
<gene>
    <name evidence="1" type="ORF">F7231_05115</name>
</gene>
<organism evidence="1 2">
    <name type="scientific">Fibrivirga algicola</name>
    <dbReference type="NCBI Taxonomy" id="2950420"/>
    <lineage>
        <taxon>Bacteria</taxon>
        <taxon>Pseudomonadati</taxon>
        <taxon>Bacteroidota</taxon>
        <taxon>Cytophagia</taxon>
        <taxon>Cytophagales</taxon>
        <taxon>Spirosomataceae</taxon>
        <taxon>Fibrivirga</taxon>
    </lineage>
</organism>
<sequence>MKTKIFGLLFFAFLQSCILKSDCENELISALNSDDDKLSLFLFTRDCGATTATSVQLLLRSKEDNLTDNETGNIFVADGKPTLESYREAVSVKWISKNVVEVQFDKTLRVFEQDTTWGSTKIKYLLK</sequence>
<name>A0ABX0QE97_9BACT</name>